<evidence type="ECO:0000256" key="1">
    <source>
        <dbReference type="SAM" id="MobiDB-lite"/>
    </source>
</evidence>
<evidence type="ECO:0000313" key="2">
    <source>
        <dbReference type="EMBL" id="KAL0580073.1"/>
    </source>
</evidence>
<accession>A0ABR3FX05</accession>
<protein>
    <submittedName>
        <fullName evidence="2">Uncharacterized protein</fullName>
    </submittedName>
</protein>
<name>A0ABR3FX05_9AGAR</name>
<feature type="compositionally biased region" description="Low complexity" evidence="1">
    <location>
        <begin position="31"/>
        <end position="47"/>
    </location>
</feature>
<gene>
    <name evidence="2" type="ORF">V5O48_001932</name>
</gene>
<proteinExistence type="predicted"/>
<feature type="compositionally biased region" description="Acidic residues" evidence="1">
    <location>
        <begin position="536"/>
        <end position="546"/>
    </location>
</feature>
<feature type="region of interest" description="Disordered" evidence="1">
    <location>
        <begin position="423"/>
        <end position="447"/>
    </location>
</feature>
<keyword evidence="3" id="KW-1185">Reference proteome</keyword>
<evidence type="ECO:0000313" key="3">
    <source>
        <dbReference type="Proteomes" id="UP001465976"/>
    </source>
</evidence>
<feature type="region of interest" description="Disordered" evidence="1">
    <location>
        <begin position="532"/>
        <end position="553"/>
    </location>
</feature>
<feature type="region of interest" description="Disordered" evidence="1">
    <location>
        <begin position="25"/>
        <end position="47"/>
    </location>
</feature>
<comment type="caution">
    <text evidence="2">The sequence shown here is derived from an EMBL/GenBank/DDBJ whole genome shotgun (WGS) entry which is preliminary data.</text>
</comment>
<organism evidence="2 3">
    <name type="scientific">Marasmius crinis-equi</name>
    <dbReference type="NCBI Taxonomy" id="585013"/>
    <lineage>
        <taxon>Eukaryota</taxon>
        <taxon>Fungi</taxon>
        <taxon>Dikarya</taxon>
        <taxon>Basidiomycota</taxon>
        <taxon>Agaricomycotina</taxon>
        <taxon>Agaricomycetes</taxon>
        <taxon>Agaricomycetidae</taxon>
        <taxon>Agaricales</taxon>
        <taxon>Marasmiineae</taxon>
        <taxon>Marasmiaceae</taxon>
        <taxon>Marasmius</taxon>
    </lineage>
</organism>
<reference evidence="2 3" key="1">
    <citation type="submission" date="2024-02" db="EMBL/GenBank/DDBJ databases">
        <title>A draft genome for the cacao thread blight pathogen Marasmius crinis-equi.</title>
        <authorList>
            <person name="Cohen S.P."/>
            <person name="Baruah I.K."/>
            <person name="Amoako-Attah I."/>
            <person name="Bukari Y."/>
            <person name="Meinhardt L.W."/>
            <person name="Bailey B.A."/>
        </authorList>
    </citation>
    <scope>NUCLEOTIDE SEQUENCE [LARGE SCALE GENOMIC DNA]</scope>
    <source>
        <strain evidence="2 3">GH-76</strain>
    </source>
</reference>
<dbReference type="Proteomes" id="UP001465976">
    <property type="component" value="Unassembled WGS sequence"/>
</dbReference>
<sequence>MLIAQGAELVDLTVASFETKPYPLSHRPDASLSRWRSPPRRSSSWETSSLVAVARPPSPSTLGEEFGRVKFEAESSSISATTHLDIKVLHSREDYLPSSYALKLHPDLQQLCEGDESDEDLSDDSELTADEPVTVVQISPSLSQDVASEGESTYSEWDGENENDVLQFLYSLKHSIVIESMSPHVAPHIVITPCEDTWDDQTIAWFNRVEVQSSNYLQVPPTDVSEQVLHPSHDHSIACDPALVLQPRLVFNRGQFETSINRSSVERLIMLKVVLVLRKQMLKAVAFEASQAALSFRQRYDMPVLFEKLEKPFRWTDPAESLLSHYRRYHGTTILESSSPFLTPHIVISAPPPENPWFKWSNEVNNPQDCDHGRRLVVPARGVEFINEPEDVFGGFGADTYEDFECYGDSFASTIESYRMFGTDDSEDDEVNSPGPETPTDEQEDDDFKSRFERALQLRFDQGLTAEPLEDEQAGPSYRDELASVDTGSLFNEFDAVERDDMCSDGFYSENAVEPLSLPICRPRPLASECENWSNLEDEDEDDEEGLPPLDEWYQSVIRRTSVDT</sequence>
<dbReference type="EMBL" id="JBAHYK010000040">
    <property type="protein sequence ID" value="KAL0580073.1"/>
    <property type="molecule type" value="Genomic_DNA"/>
</dbReference>